<evidence type="ECO:0000313" key="5">
    <source>
        <dbReference type="Proteomes" id="UP000007058"/>
    </source>
</evidence>
<keyword evidence="3" id="KW-0378">Hydrolase</keyword>
<dbReference type="InterPro" id="IPR009003">
    <property type="entry name" value="Peptidase_S1_PA"/>
</dbReference>
<dbReference type="HOGENOM" id="CLU_539461_0_0_5"/>
<dbReference type="Gene3D" id="1.25.40.10">
    <property type="entry name" value="Tetratricopeptide repeat domain"/>
    <property type="match status" value="1"/>
</dbReference>
<dbReference type="PRINTS" id="PR00834">
    <property type="entry name" value="PROTEASES2C"/>
</dbReference>
<evidence type="ECO:0000256" key="2">
    <source>
        <dbReference type="ARBA" id="ARBA00022670"/>
    </source>
</evidence>
<proteinExistence type="inferred from homology"/>
<keyword evidence="5" id="KW-1185">Reference proteome</keyword>
<dbReference type="KEGG" id="mag:amb3138"/>
<dbReference type="Proteomes" id="UP000007058">
    <property type="component" value="Chromosome"/>
</dbReference>
<dbReference type="Gene3D" id="2.40.10.10">
    <property type="entry name" value="Trypsin-like serine proteases"/>
    <property type="match status" value="2"/>
</dbReference>
<dbReference type="GO" id="GO:0006508">
    <property type="term" value="P:proteolysis"/>
    <property type="evidence" value="ECO:0007669"/>
    <property type="project" value="UniProtKB-KW"/>
</dbReference>
<reference evidence="4 5" key="1">
    <citation type="journal article" date="2005" name="DNA Res.">
        <title>Complete genome sequence of the facultative anaerobic magnetotactic bacterium Magnetospirillum sp. strain AMB-1.</title>
        <authorList>
            <person name="Matsunaga T."/>
            <person name="Okamura Y."/>
            <person name="Fukuda Y."/>
            <person name="Wahyudi A.T."/>
            <person name="Murase Y."/>
            <person name="Takeyama H."/>
        </authorList>
    </citation>
    <scope>NUCLEOTIDE SEQUENCE [LARGE SCALE GENOMIC DNA]</scope>
    <source>
        <strain evidence="5">ATCC 700264 / AMB-1</strain>
    </source>
</reference>
<keyword evidence="2" id="KW-0645">Protease</keyword>
<sequence>MTFLNRVKTLSGQGAIIFLVNPGAPQPGWSVKGEAMSSRWGKTMAMLIAMGGALPVQAACLARPSSTAELAQCSTAAAAGDSVAARMLGDVMGDPTQRHYDPATALSWWEQAAAAGDGLALRRLFDAHWYGRGTPKDLAKARTYLAKAVAGGAQWARLVRAVLAEGEEPGLAADLYNGLAAEGNCLAQLRLAHGHDRGGWVEKNRSQALYWANVAGLAGRNEPPPEDHPLFENRFHYRDCTSEAYFLRQELAHNLASDLRGRVEESAAAWKPGRMPERQGPVEAPPAIGVTPVGLGSGAAAKLPDWRPLAASLQRPAGRSRLGAEDVFATVGRSVYVVIAARTEDELRAKKGRFGSAVAMDERTVVTNCHVIDEMSVILLRQGGQTMRATPSGGDEATDRCLMTVSPGRLSAVPGIRAWEDLRVGETVYSIGAPKGLEATLGQGLVSGLRTIKGLRYVQTTAPISQGSSGGGLFDSAGNLVGITTFHIRDADGLNFAIAAEDFFR</sequence>
<dbReference type="InterPro" id="IPR001940">
    <property type="entry name" value="Peptidase_S1C"/>
</dbReference>
<dbReference type="InterPro" id="IPR011990">
    <property type="entry name" value="TPR-like_helical_dom_sf"/>
</dbReference>
<dbReference type="InterPro" id="IPR051201">
    <property type="entry name" value="Chloro_Bact_Ser_Proteases"/>
</dbReference>
<dbReference type="SUPFAM" id="SSF50494">
    <property type="entry name" value="Trypsin-like serine proteases"/>
    <property type="match status" value="1"/>
</dbReference>
<dbReference type="PANTHER" id="PTHR43343:SF3">
    <property type="entry name" value="PROTEASE DO-LIKE 8, CHLOROPLASTIC"/>
    <property type="match status" value="1"/>
</dbReference>
<organism evidence="4 5">
    <name type="scientific">Paramagnetospirillum magneticum (strain ATCC 700264 / AMB-1)</name>
    <name type="common">Magnetospirillum magneticum</name>
    <dbReference type="NCBI Taxonomy" id="342108"/>
    <lineage>
        <taxon>Bacteria</taxon>
        <taxon>Pseudomonadati</taxon>
        <taxon>Pseudomonadota</taxon>
        <taxon>Alphaproteobacteria</taxon>
        <taxon>Rhodospirillales</taxon>
        <taxon>Magnetospirillaceae</taxon>
        <taxon>Paramagnetospirillum</taxon>
    </lineage>
</organism>
<dbReference type="AlphaFoldDB" id="Q2W2I3"/>
<dbReference type="PANTHER" id="PTHR43343">
    <property type="entry name" value="PEPTIDASE S12"/>
    <property type="match status" value="1"/>
</dbReference>
<gene>
    <name evidence="4" type="ordered locus">amb3138</name>
</gene>
<dbReference type="Pfam" id="PF08238">
    <property type="entry name" value="Sel1"/>
    <property type="match status" value="3"/>
</dbReference>
<dbReference type="SMART" id="SM00671">
    <property type="entry name" value="SEL1"/>
    <property type="match status" value="3"/>
</dbReference>
<dbReference type="GO" id="GO:0004252">
    <property type="term" value="F:serine-type endopeptidase activity"/>
    <property type="evidence" value="ECO:0007669"/>
    <property type="project" value="InterPro"/>
</dbReference>
<comment type="similarity">
    <text evidence="1">Belongs to the peptidase S1C family.</text>
</comment>
<evidence type="ECO:0000256" key="1">
    <source>
        <dbReference type="ARBA" id="ARBA00010541"/>
    </source>
</evidence>
<dbReference type="Pfam" id="PF13365">
    <property type="entry name" value="Trypsin_2"/>
    <property type="match status" value="1"/>
</dbReference>
<dbReference type="EMBL" id="AP007255">
    <property type="protein sequence ID" value="BAE51942.1"/>
    <property type="molecule type" value="Genomic_DNA"/>
</dbReference>
<dbReference type="InterPro" id="IPR006597">
    <property type="entry name" value="Sel1-like"/>
</dbReference>
<protein>
    <submittedName>
        <fullName evidence="4">Trypsin-like serine protease</fullName>
    </submittedName>
</protein>
<accession>Q2W2I3</accession>
<evidence type="ECO:0000313" key="4">
    <source>
        <dbReference type="EMBL" id="BAE51942.1"/>
    </source>
</evidence>
<name>Q2W2I3_PARM1</name>
<dbReference type="STRING" id="342108.amb3138"/>
<dbReference type="InterPro" id="IPR043504">
    <property type="entry name" value="Peptidase_S1_PA_chymotrypsin"/>
</dbReference>
<evidence type="ECO:0000256" key="3">
    <source>
        <dbReference type="ARBA" id="ARBA00022801"/>
    </source>
</evidence>
<dbReference type="SUPFAM" id="SSF81901">
    <property type="entry name" value="HCP-like"/>
    <property type="match status" value="1"/>
</dbReference>